<accession>A0A2X3BNV5</accession>
<sequence>MKKLKWGILGPGNIARDFAQALNRVNGEVYAVASRNKERAEKFARENNVKKAYGSYDEIIKDKDIDVVYIATPHSNHYEYIIKSLNNNKHVLCEKAITVNERELEEALKIAREKNLILEEAMTLFHMPLYEKVIKKINKEDLGKVNMVQVSFGSFKEYDENNRFFNLDLAGGALLDIGTYALSFARYFLSSMPEEILSTVKKAKTGVDEKSGIILKTKEDEIATISLAFRSKMPKRGIVSCDNGFITIDNFPRANKATINYLDGKVEVIECGEEEKALDYEVIFMEERIKENKESNSLELTYDVTKIMNKVRKDWGIFYPFENN</sequence>
<evidence type="ECO:0000259" key="4">
    <source>
        <dbReference type="Pfam" id="PF22725"/>
    </source>
</evidence>
<dbReference type="SUPFAM" id="SSF55347">
    <property type="entry name" value="Glyceraldehyde-3-phosphate dehydrogenase-like, C-terminal domain"/>
    <property type="match status" value="1"/>
</dbReference>
<dbReference type="AlphaFoldDB" id="A0A2X3BNV5"/>
<evidence type="ECO:0000313" key="6">
    <source>
        <dbReference type="Proteomes" id="UP000250234"/>
    </source>
</evidence>
<name>A0A2X3BNV5_CLOPF</name>
<keyword evidence="2 5" id="KW-0560">Oxidoreductase</keyword>
<feature type="domain" description="GFO/IDH/MocA-like oxidoreductase" evidence="4">
    <location>
        <begin position="131"/>
        <end position="246"/>
    </location>
</feature>
<evidence type="ECO:0000313" key="5">
    <source>
        <dbReference type="EMBL" id="SQC06928.1"/>
    </source>
</evidence>
<dbReference type="InterPro" id="IPR050984">
    <property type="entry name" value="Gfo/Idh/MocA_domain"/>
</dbReference>
<reference evidence="5 6" key="1">
    <citation type="submission" date="2018-06" db="EMBL/GenBank/DDBJ databases">
        <authorList>
            <consortium name="Pathogen Informatics"/>
            <person name="Doyle S."/>
        </authorList>
    </citation>
    <scope>NUCLEOTIDE SEQUENCE [LARGE SCALE GENOMIC DNA]</scope>
    <source>
        <strain evidence="5 6">NCTC8081</strain>
    </source>
</reference>
<dbReference type="SUPFAM" id="SSF51735">
    <property type="entry name" value="NAD(P)-binding Rossmann-fold domains"/>
    <property type="match status" value="1"/>
</dbReference>
<dbReference type="PANTHER" id="PTHR22604">
    <property type="entry name" value="OXIDOREDUCTASES"/>
    <property type="match status" value="1"/>
</dbReference>
<dbReference type="RefSeq" id="WP_111945537.1">
    <property type="nucleotide sequence ID" value="NZ_CABEEQ010000002.1"/>
</dbReference>
<evidence type="ECO:0000256" key="1">
    <source>
        <dbReference type="ARBA" id="ARBA00010928"/>
    </source>
</evidence>
<dbReference type="Gene3D" id="3.40.50.720">
    <property type="entry name" value="NAD(P)-binding Rossmann-like Domain"/>
    <property type="match status" value="1"/>
</dbReference>
<organism evidence="5 6">
    <name type="scientific">Clostridium perfringens</name>
    <dbReference type="NCBI Taxonomy" id="1502"/>
    <lineage>
        <taxon>Bacteria</taxon>
        <taxon>Bacillati</taxon>
        <taxon>Bacillota</taxon>
        <taxon>Clostridia</taxon>
        <taxon>Eubacteriales</taxon>
        <taxon>Clostridiaceae</taxon>
        <taxon>Clostridium</taxon>
    </lineage>
</organism>
<protein>
    <submittedName>
        <fullName evidence="5">Oxidoreductase, NAD-binding</fullName>
        <ecNumber evidence="5">1.1.1.292</ecNumber>
    </submittedName>
</protein>
<evidence type="ECO:0000256" key="2">
    <source>
        <dbReference type="ARBA" id="ARBA00023002"/>
    </source>
</evidence>
<dbReference type="GO" id="GO:0000166">
    <property type="term" value="F:nucleotide binding"/>
    <property type="evidence" value="ECO:0007669"/>
    <property type="project" value="InterPro"/>
</dbReference>
<dbReference type="InterPro" id="IPR036291">
    <property type="entry name" value="NAD(P)-bd_dom_sf"/>
</dbReference>
<dbReference type="InterPro" id="IPR055170">
    <property type="entry name" value="GFO_IDH_MocA-like_dom"/>
</dbReference>
<gene>
    <name evidence="5" type="primary">afr</name>
    <name evidence="5" type="ORF">NCTC8081_01045</name>
</gene>
<dbReference type="EMBL" id="UAWO01000002">
    <property type="protein sequence ID" value="SQC06928.1"/>
    <property type="molecule type" value="Genomic_DNA"/>
</dbReference>
<dbReference type="InterPro" id="IPR000683">
    <property type="entry name" value="Gfo/Idh/MocA-like_OxRdtase_N"/>
</dbReference>
<dbReference type="Gene3D" id="3.30.360.10">
    <property type="entry name" value="Dihydrodipicolinate Reductase, domain 2"/>
    <property type="match status" value="1"/>
</dbReference>
<dbReference type="Pfam" id="PF01408">
    <property type="entry name" value="GFO_IDH_MocA"/>
    <property type="match status" value="1"/>
</dbReference>
<proteinExistence type="inferred from homology"/>
<evidence type="ECO:0000259" key="3">
    <source>
        <dbReference type="Pfam" id="PF01408"/>
    </source>
</evidence>
<dbReference type="PANTHER" id="PTHR22604:SF105">
    <property type="entry name" value="TRANS-1,2-DIHYDROBENZENE-1,2-DIOL DEHYDROGENASE"/>
    <property type="match status" value="1"/>
</dbReference>
<feature type="domain" description="Gfo/Idh/MocA-like oxidoreductase N-terminal" evidence="3">
    <location>
        <begin position="4"/>
        <end position="118"/>
    </location>
</feature>
<dbReference type="Pfam" id="PF22725">
    <property type="entry name" value="GFO_IDH_MocA_C3"/>
    <property type="match status" value="1"/>
</dbReference>
<comment type="similarity">
    <text evidence="1">Belongs to the Gfo/Idh/MocA family.</text>
</comment>
<dbReference type="EC" id="1.1.1.292" evidence="5"/>
<dbReference type="GO" id="GO:0033712">
    <property type="term" value="F:1,5-anhydro-D-fructose reductase (1,5-anhydro-D-mannitol-forming) activity"/>
    <property type="evidence" value="ECO:0007669"/>
    <property type="project" value="UniProtKB-EC"/>
</dbReference>
<dbReference type="Proteomes" id="UP000250234">
    <property type="component" value="Unassembled WGS sequence"/>
</dbReference>